<protein>
    <submittedName>
        <fullName evidence="1">Uncharacterized protein</fullName>
    </submittedName>
</protein>
<comment type="caution">
    <text evidence="1">The sequence shown here is derived from an EMBL/GenBank/DDBJ whole genome shotgun (WGS) entry which is preliminary data.</text>
</comment>
<reference evidence="1" key="1">
    <citation type="submission" date="2019-08" db="EMBL/GenBank/DDBJ databases">
        <authorList>
            <person name="Kucharzyk K."/>
            <person name="Murdoch R.W."/>
            <person name="Higgins S."/>
            <person name="Loffler F."/>
        </authorList>
    </citation>
    <scope>NUCLEOTIDE SEQUENCE</scope>
</reference>
<name>A0A645IY05_9ZZZZ</name>
<dbReference type="AlphaFoldDB" id="A0A645IY05"/>
<organism evidence="1">
    <name type="scientific">bioreactor metagenome</name>
    <dbReference type="NCBI Taxonomy" id="1076179"/>
    <lineage>
        <taxon>unclassified sequences</taxon>
        <taxon>metagenomes</taxon>
        <taxon>ecological metagenomes</taxon>
    </lineage>
</organism>
<accession>A0A645IY05</accession>
<dbReference type="EMBL" id="VSSQ01120176">
    <property type="protein sequence ID" value="MPN53254.1"/>
    <property type="molecule type" value="Genomic_DNA"/>
</dbReference>
<proteinExistence type="predicted"/>
<sequence>MRFTTLERPFHAVRLIQTVRLLRLDRERHIRVFGETESD</sequence>
<evidence type="ECO:0000313" key="1">
    <source>
        <dbReference type="EMBL" id="MPN53254.1"/>
    </source>
</evidence>
<gene>
    <name evidence="1" type="ORF">SDC9_200918</name>
</gene>